<proteinExistence type="predicted"/>
<dbReference type="AlphaFoldDB" id="A0A645GCZ6"/>
<protein>
    <recommendedName>
        <fullName evidence="3">Flippase-like domain-containing protein</fullName>
    </recommendedName>
</protein>
<sequence length="208" mass="22558">MTGLCGLLLLTFCSALPALFWGRTQFGPAVQWALWAVTLAAPTGIVAILAAFRYDLLLRIGWIRAIHHRIDGWTHGMLSRLDGAMALYRGSWRTLLLWVLISGFLGFPLIALAILLIYLAVMQGLLAAPIFSFFLAGSVGETVSMLPLTPGGIGTRDVVLLEVFKAYGCTVEQSTLIPVVYTTLFVVVSLAGAGFMLADAMRSRKRTP</sequence>
<feature type="transmembrane region" description="Helical" evidence="1">
    <location>
        <begin position="176"/>
        <end position="198"/>
    </location>
</feature>
<keyword evidence="1" id="KW-0472">Membrane</keyword>
<accession>A0A645GCZ6</accession>
<comment type="caution">
    <text evidence="2">The sequence shown here is derived from an EMBL/GenBank/DDBJ whole genome shotgun (WGS) entry which is preliminary data.</text>
</comment>
<name>A0A645GCZ6_9ZZZZ</name>
<gene>
    <name evidence="2" type="ORF">SDC9_171042</name>
</gene>
<keyword evidence="1" id="KW-1133">Transmembrane helix</keyword>
<feature type="transmembrane region" description="Helical" evidence="1">
    <location>
        <begin position="32"/>
        <end position="54"/>
    </location>
</feature>
<dbReference type="EMBL" id="VSSQ01072220">
    <property type="protein sequence ID" value="MPN23649.1"/>
    <property type="molecule type" value="Genomic_DNA"/>
</dbReference>
<feature type="transmembrane region" description="Helical" evidence="1">
    <location>
        <begin position="95"/>
        <end position="121"/>
    </location>
</feature>
<organism evidence="2">
    <name type="scientific">bioreactor metagenome</name>
    <dbReference type="NCBI Taxonomy" id="1076179"/>
    <lineage>
        <taxon>unclassified sequences</taxon>
        <taxon>metagenomes</taxon>
        <taxon>ecological metagenomes</taxon>
    </lineage>
</organism>
<evidence type="ECO:0000256" key="1">
    <source>
        <dbReference type="SAM" id="Phobius"/>
    </source>
</evidence>
<keyword evidence="1" id="KW-0812">Transmembrane</keyword>
<evidence type="ECO:0000313" key="2">
    <source>
        <dbReference type="EMBL" id="MPN23649.1"/>
    </source>
</evidence>
<evidence type="ECO:0008006" key="3">
    <source>
        <dbReference type="Google" id="ProtNLM"/>
    </source>
</evidence>
<reference evidence="2" key="1">
    <citation type="submission" date="2019-08" db="EMBL/GenBank/DDBJ databases">
        <authorList>
            <person name="Kucharzyk K."/>
            <person name="Murdoch R.W."/>
            <person name="Higgins S."/>
            <person name="Loffler F."/>
        </authorList>
    </citation>
    <scope>NUCLEOTIDE SEQUENCE</scope>
</reference>